<dbReference type="PROSITE" id="PS50983">
    <property type="entry name" value="FE_B12_PBP"/>
    <property type="match status" value="1"/>
</dbReference>
<name>A0ABV6Q7A5_9FLAO</name>
<dbReference type="Pfam" id="PF01497">
    <property type="entry name" value="Peripla_BP_2"/>
    <property type="match status" value="1"/>
</dbReference>
<evidence type="ECO:0000259" key="1">
    <source>
        <dbReference type="PROSITE" id="PS50983"/>
    </source>
</evidence>
<dbReference type="SUPFAM" id="SSF53807">
    <property type="entry name" value="Helical backbone' metal receptor"/>
    <property type="match status" value="1"/>
</dbReference>
<accession>A0ABV6Q7A5</accession>
<dbReference type="InterPro" id="IPR002491">
    <property type="entry name" value="ABC_transptr_periplasmic_BD"/>
</dbReference>
<protein>
    <submittedName>
        <fullName evidence="2">ABC transporter substrate-binding protein</fullName>
    </submittedName>
</protein>
<feature type="domain" description="Fe/B12 periplasmic-binding" evidence="1">
    <location>
        <begin position="98"/>
        <end position="370"/>
    </location>
</feature>
<proteinExistence type="predicted"/>
<dbReference type="Gene3D" id="3.40.50.1980">
    <property type="entry name" value="Nitrogenase molybdenum iron protein domain"/>
    <property type="match status" value="2"/>
</dbReference>
<evidence type="ECO:0000313" key="3">
    <source>
        <dbReference type="Proteomes" id="UP001589832"/>
    </source>
</evidence>
<dbReference type="PROSITE" id="PS51257">
    <property type="entry name" value="PROKAR_LIPOPROTEIN"/>
    <property type="match status" value="1"/>
</dbReference>
<reference evidence="2 3" key="1">
    <citation type="submission" date="2024-09" db="EMBL/GenBank/DDBJ databases">
        <authorList>
            <person name="Sun Q."/>
            <person name="Mori K."/>
        </authorList>
    </citation>
    <scope>NUCLEOTIDE SEQUENCE [LARGE SCALE GENOMIC DNA]</scope>
    <source>
        <strain evidence="2 3">NCAIM B.02481</strain>
    </source>
</reference>
<evidence type="ECO:0000313" key="2">
    <source>
        <dbReference type="EMBL" id="MFC0604164.1"/>
    </source>
</evidence>
<organism evidence="2 3">
    <name type="scientific">Winogradskyella pulchriflava</name>
    <dbReference type="NCBI Taxonomy" id="1110688"/>
    <lineage>
        <taxon>Bacteria</taxon>
        <taxon>Pseudomonadati</taxon>
        <taxon>Bacteroidota</taxon>
        <taxon>Flavobacteriia</taxon>
        <taxon>Flavobacteriales</taxon>
        <taxon>Flavobacteriaceae</taxon>
        <taxon>Winogradskyella</taxon>
    </lineage>
</organism>
<keyword evidence="3" id="KW-1185">Reference proteome</keyword>
<dbReference type="PANTHER" id="PTHR30535:SF34">
    <property type="entry name" value="MOLYBDATE-BINDING PROTEIN MOLA"/>
    <property type="match status" value="1"/>
</dbReference>
<dbReference type="Proteomes" id="UP001589832">
    <property type="component" value="Unassembled WGS sequence"/>
</dbReference>
<dbReference type="PANTHER" id="PTHR30535">
    <property type="entry name" value="VITAMIN B12-BINDING PROTEIN"/>
    <property type="match status" value="1"/>
</dbReference>
<gene>
    <name evidence="2" type="ORF">ACFFGA_06340</name>
</gene>
<dbReference type="EMBL" id="JBHLTQ010000003">
    <property type="protein sequence ID" value="MFC0604164.1"/>
    <property type="molecule type" value="Genomic_DNA"/>
</dbReference>
<dbReference type="RefSeq" id="WP_386061316.1">
    <property type="nucleotide sequence ID" value="NZ_JBHLTQ010000003.1"/>
</dbReference>
<comment type="caution">
    <text evidence="2">The sequence shown here is derived from an EMBL/GenBank/DDBJ whole genome shotgun (WGS) entry which is preliminary data.</text>
</comment>
<dbReference type="InterPro" id="IPR050902">
    <property type="entry name" value="ABC_Transporter_SBP"/>
</dbReference>
<sequence length="383" mass="43431">MRLYTFLLFVLAFVSCKNEPKHQLPETIEGKELELKYAEGFSVEYTKDYFTYVTIKKPWPNAEKEYPYLFTNSKLTTDELGNKKNDGFDFGIQTPIKRLVVTSTTHIPALELLGVEYTLVGFPGTDYISSEKTRQRIDNGKIRELGKNEGINTEVLLELNPDVVIGFGVDGVNKTFETIKKAGIPVIYNGDWVESSALAKAEWIKFFGVLFNKEKEADSIFNQIENDYLEAKKMAQQAKNQPTVLSGAMQKDVWYLPNGSSPEAQFLKDANVNYLWSETTGNGSLALSFESVFEKAKDADLWLSPSYYSSLEQLEKANALYTNFEAFKNKNIYTFANTTGETGGVLYYELGTARPDLVLKDLIKICHPELLEGYTPYFFKQLN</sequence>